<dbReference type="NCBIfam" id="NF037995">
    <property type="entry name" value="TRAP_S1"/>
    <property type="match status" value="1"/>
</dbReference>
<protein>
    <submittedName>
        <fullName evidence="5">TRAP-type C4-dicarboxylate transport system substrate-binding protein</fullName>
    </submittedName>
</protein>
<evidence type="ECO:0000256" key="2">
    <source>
        <dbReference type="ARBA" id="ARBA00022448"/>
    </source>
</evidence>
<organism evidence="5 6">
    <name type="scientific">Kribbella amoyensis</name>
    <dbReference type="NCBI Taxonomy" id="996641"/>
    <lineage>
        <taxon>Bacteria</taxon>
        <taxon>Bacillati</taxon>
        <taxon>Actinomycetota</taxon>
        <taxon>Actinomycetes</taxon>
        <taxon>Propionibacteriales</taxon>
        <taxon>Kribbellaceae</taxon>
        <taxon>Kribbella</taxon>
    </lineage>
</organism>
<evidence type="ECO:0000256" key="3">
    <source>
        <dbReference type="ARBA" id="ARBA00022729"/>
    </source>
</evidence>
<keyword evidence="3 4" id="KW-0732">Signal</keyword>
<dbReference type="PANTHER" id="PTHR33376:SF7">
    <property type="entry name" value="C4-DICARBOXYLATE-BINDING PROTEIN DCTB"/>
    <property type="match status" value="1"/>
</dbReference>
<evidence type="ECO:0000313" key="6">
    <source>
        <dbReference type="Proteomes" id="UP000318380"/>
    </source>
</evidence>
<feature type="signal peptide" evidence="4">
    <location>
        <begin position="1"/>
        <end position="23"/>
    </location>
</feature>
<gene>
    <name evidence="5" type="ORF">FB561_7590</name>
</gene>
<dbReference type="RefSeq" id="WP_170284973.1">
    <property type="nucleotide sequence ID" value="NZ_VIVK01000007.1"/>
</dbReference>
<dbReference type="Proteomes" id="UP000318380">
    <property type="component" value="Unassembled WGS sequence"/>
</dbReference>
<dbReference type="EMBL" id="VIVK01000007">
    <property type="protein sequence ID" value="TWD72013.1"/>
    <property type="molecule type" value="Genomic_DNA"/>
</dbReference>
<evidence type="ECO:0000256" key="4">
    <source>
        <dbReference type="SAM" id="SignalP"/>
    </source>
</evidence>
<evidence type="ECO:0000256" key="1">
    <source>
        <dbReference type="ARBA" id="ARBA00009023"/>
    </source>
</evidence>
<dbReference type="AlphaFoldDB" id="A0A561AZH8"/>
<keyword evidence="6" id="KW-1185">Reference proteome</keyword>
<dbReference type="Gene3D" id="3.40.190.170">
    <property type="entry name" value="Bacterial extracellular solute-binding protein, family 7"/>
    <property type="match status" value="1"/>
</dbReference>
<feature type="chain" id="PRO_5039099531" evidence="4">
    <location>
        <begin position="24"/>
        <end position="490"/>
    </location>
</feature>
<keyword evidence="2" id="KW-0813">Transport</keyword>
<reference evidence="5 6" key="1">
    <citation type="submission" date="2019-06" db="EMBL/GenBank/DDBJ databases">
        <title>Sequencing the genomes of 1000 actinobacteria strains.</title>
        <authorList>
            <person name="Klenk H.-P."/>
        </authorList>
    </citation>
    <scope>NUCLEOTIDE SEQUENCE [LARGE SCALE GENOMIC DNA]</scope>
    <source>
        <strain evidence="5 6">DSM 24683</strain>
    </source>
</reference>
<sequence>MTAILRRLLAAAVLASLLTGCLRGTTSGDKAGGHGAPIVLRLAGADPSLEDEPAVAYFAQRVGQRSGHRLKVEIVNGWGGSRPSAEQRVVRAVAGGKADLGWVGTRVFDTLGVRSLQALTAPMLVDSYPVQRAVIESELPEQLLSPLDTLKVTGLAVLADGLQKPVGTRQPLLDPGDWAGIGFQSARSELHATSILALGATPVELCCEALDQALVAGTASGLAQNLRTYQDKGMENLARYVTVNVNLWPQTLALIAGSERFAQLTGRQRSWIRAAAADAVQRSLDLADNDAQYVHDLCGSVAFFATASQPQLADLRRAFVGVYRELERDPLTKATIGRIRQLKDAATPAEDVDIPPACTRARAEDPPAARPATALTGVYRWTLTEDDALALGTSLDRDPGKLASMPWIFTMTLGPQTWTLHRNARIEKGSGSYLVEGHRITFFWPRPAGISVLTFTVSENADGDLTLEPELPMNPHDQFLWSTHPWTKVG</sequence>
<evidence type="ECO:0000313" key="5">
    <source>
        <dbReference type="EMBL" id="TWD72013.1"/>
    </source>
</evidence>
<dbReference type="PANTHER" id="PTHR33376">
    <property type="match status" value="1"/>
</dbReference>
<dbReference type="InterPro" id="IPR038404">
    <property type="entry name" value="TRAP_DctP_sf"/>
</dbReference>
<name>A0A561AZH8_9ACTN</name>
<dbReference type="GO" id="GO:0055085">
    <property type="term" value="P:transmembrane transport"/>
    <property type="evidence" value="ECO:0007669"/>
    <property type="project" value="InterPro"/>
</dbReference>
<dbReference type="Pfam" id="PF03480">
    <property type="entry name" value="DctP"/>
    <property type="match status" value="1"/>
</dbReference>
<dbReference type="InterPro" id="IPR018389">
    <property type="entry name" value="DctP_fam"/>
</dbReference>
<comment type="similarity">
    <text evidence="1">Belongs to the bacterial solute-binding protein 7 family.</text>
</comment>
<accession>A0A561AZH8</accession>
<dbReference type="PROSITE" id="PS51257">
    <property type="entry name" value="PROKAR_LIPOPROTEIN"/>
    <property type="match status" value="1"/>
</dbReference>
<proteinExistence type="inferred from homology"/>
<comment type="caution">
    <text evidence="5">The sequence shown here is derived from an EMBL/GenBank/DDBJ whole genome shotgun (WGS) entry which is preliminary data.</text>
</comment>